<keyword evidence="2" id="KW-0175">Coiled coil</keyword>
<dbReference type="Proteomes" id="UP001151760">
    <property type="component" value="Unassembled WGS sequence"/>
</dbReference>
<dbReference type="EMBL" id="BQNB010012241">
    <property type="protein sequence ID" value="GJT01047.1"/>
    <property type="molecule type" value="Genomic_DNA"/>
</dbReference>
<feature type="compositionally biased region" description="Polar residues" evidence="3">
    <location>
        <begin position="991"/>
        <end position="1028"/>
    </location>
</feature>
<keyword evidence="6" id="KW-1185">Reference proteome</keyword>
<feature type="region of interest" description="Disordered" evidence="3">
    <location>
        <begin position="984"/>
        <end position="1064"/>
    </location>
</feature>
<protein>
    <submittedName>
        <fullName evidence="5">Retrovirus-related pol polyprotein from transposon TNT 1-94</fullName>
    </submittedName>
</protein>
<feature type="coiled-coil region" evidence="2">
    <location>
        <begin position="774"/>
        <end position="849"/>
    </location>
</feature>
<evidence type="ECO:0000313" key="6">
    <source>
        <dbReference type="Proteomes" id="UP001151760"/>
    </source>
</evidence>
<accession>A0ABQ5AHJ6</accession>
<dbReference type="SMART" id="SM00343">
    <property type="entry name" value="ZnF_C2HC"/>
    <property type="match status" value="1"/>
</dbReference>
<dbReference type="Gene3D" id="4.10.60.10">
    <property type="entry name" value="Zinc finger, CCHC-type"/>
    <property type="match status" value="1"/>
</dbReference>
<dbReference type="SUPFAM" id="SSF57756">
    <property type="entry name" value="Retrovirus zinc finger-like domains"/>
    <property type="match status" value="1"/>
</dbReference>
<keyword evidence="1" id="KW-0863">Zinc-finger</keyword>
<dbReference type="InterPro" id="IPR036875">
    <property type="entry name" value="Znf_CCHC_sf"/>
</dbReference>
<reference evidence="5" key="1">
    <citation type="journal article" date="2022" name="Int. J. Mol. Sci.">
        <title>Draft Genome of Tanacetum Coccineum: Genomic Comparison of Closely Related Tanacetum-Family Plants.</title>
        <authorList>
            <person name="Yamashiro T."/>
            <person name="Shiraishi A."/>
            <person name="Nakayama K."/>
            <person name="Satake H."/>
        </authorList>
    </citation>
    <scope>NUCLEOTIDE SEQUENCE</scope>
</reference>
<dbReference type="Pfam" id="PF00098">
    <property type="entry name" value="zf-CCHC"/>
    <property type="match status" value="1"/>
</dbReference>
<name>A0ABQ5AHJ6_9ASTR</name>
<evidence type="ECO:0000313" key="5">
    <source>
        <dbReference type="EMBL" id="GJT01047.1"/>
    </source>
</evidence>
<keyword evidence="1" id="KW-0862">Zinc</keyword>
<proteinExistence type="predicted"/>
<comment type="caution">
    <text evidence="5">The sequence shown here is derived from an EMBL/GenBank/DDBJ whole genome shotgun (WGS) entry which is preliminary data.</text>
</comment>
<feature type="compositionally biased region" description="Polar residues" evidence="3">
    <location>
        <begin position="1035"/>
        <end position="1049"/>
    </location>
</feature>
<dbReference type="PROSITE" id="PS50158">
    <property type="entry name" value="ZF_CCHC"/>
    <property type="match status" value="1"/>
</dbReference>
<sequence length="1213" mass="138919">MERILWKSINEGQFLMERSQFIVEETMGYTKGHLYSLINHYTDAKDIWENVKMILEGSELTKDDRESQLYDDFEHFRQIKGENIQGYYVRSKAMVQDGKVVVQDVRGRYNAANQGRPFQRNNARGNGVAGNVGGQNRGGMINPGQAKPIKCYNCNGLGHIARECPRPKRIQDSNYFKDKMVLMQAQERGAVLDEEQLLFLAGEQGTNVDDDVDDSPENDLALNVDHVFEADECDAFDSDVDEGPITQTMFMTNLTSEDLIYDEAGTSYDSNTPSEVQDHDTFVDHMDVYHEVHEMQNDVQHNYVVDSDADYTSDSNIIPYDQYVEDNEEHVVQSNVSSVRNDALMSILDEMHEQGAQSRLANKPDMIMNDSVTSELARYKEMVGEYEKRAKFELTDRERKIDEQMRIIISDRNRKETSLKSELHSAQILLSSTVDHYKSKTEEVTLLKKVFKHKEDKFLEEFLDLKKLKDKIEDRLYKQDQSVQTVHMLCKPKSFYDEKHKVAIGYKNPVCLARAKQAQPALYNGHVLVTTNHTPPVIHDSEDTRELAVITKNRMLLKMQSPLCVENKVRIAPPDYTKENFLATFAPQRNLTPEQIFWSIDNNNRKKAETLAPKPISALTVYPPNTPVKLVPRILPTKSQVKINLYVLTQLFTEFDKTCKTRITPSGLTEGERGFEQTKRCYLTEVIPFFKTLKEHFVGVQTALVKEVKVMEEIFDQMNNEVDKNTVDKQCAEIEKKNLLIENENLIVNCLSTQLLYDVAKSRCLDLEADVSKVHDESKLISKLEREYLNLQLKYQHLQESFDNKKSQASQEAPDFRSFFKIKNLEHQIQEKDNVIRHLKDRVANVNDRSRVPYNAIDVTALVEQNDCYRVELEKVKQHYKEMYDSIKITRAHTSEKTSTMLNEIESLKAQLRSKEPCFTSDYVKPKVLAPGIHLKESVETVREIVEEARIVKPLDISLNYACRYTKLSQELLECVIGTCPKSFNERDNKAPSTPVTRKKQVTFSDKPGTSSSNAQKHTVHQRVQLTNIPVLPSTGVNDSTEASGSKPRSNTKKNRILPAKKENKKEVEVRLRTNKSVWTKVNRVDSSISSKRVVINSNSESVNSASHGMCVVNILNSVNATPTVRIVLNKEKQIWKPKGKLSDNSLNKTKQIWKPKSKLSDNSLNKTKQIWKPKGKLSDNSLSKTQRVWKATGKLFADIGYQIGDPWKANSP</sequence>
<reference evidence="5" key="2">
    <citation type="submission" date="2022-01" db="EMBL/GenBank/DDBJ databases">
        <authorList>
            <person name="Yamashiro T."/>
            <person name="Shiraishi A."/>
            <person name="Satake H."/>
            <person name="Nakayama K."/>
        </authorList>
    </citation>
    <scope>NUCLEOTIDE SEQUENCE</scope>
</reference>
<evidence type="ECO:0000256" key="3">
    <source>
        <dbReference type="SAM" id="MobiDB-lite"/>
    </source>
</evidence>
<feature type="domain" description="CCHC-type" evidence="4">
    <location>
        <begin position="150"/>
        <end position="166"/>
    </location>
</feature>
<evidence type="ECO:0000256" key="1">
    <source>
        <dbReference type="PROSITE-ProRule" id="PRU00047"/>
    </source>
</evidence>
<gene>
    <name evidence="5" type="ORF">Tco_0822216</name>
</gene>
<organism evidence="5 6">
    <name type="scientific">Tanacetum coccineum</name>
    <dbReference type="NCBI Taxonomy" id="301880"/>
    <lineage>
        <taxon>Eukaryota</taxon>
        <taxon>Viridiplantae</taxon>
        <taxon>Streptophyta</taxon>
        <taxon>Embryophyta</taxon>
        <taxon>Tracheophyta</taxon>
        <taxon>Spermatophyta</taxon>
        <taxon>Magnoliopsida</taxon>
        <taxon>eudicotyledons</taxon>
        <taxon>Gunneridae</taxon>
        <taxon>Pentapetalae</taxon>
        <taxon>asterids</taxon>
        <taxon>campanulids</taxon>
        <taxon>Asterales</taxon>
        <taxon>Asteraceae</taxon>
        <taxon>Asteroideae</taxon>
        <taxon>Anthemideae</taxon>
        <taxon>Anthemidinae</taxon>
        <taxon>Tanacetum</taxon>
    </lineage>
</organism>
<dbReference type="InterPro" id="IPR001878">
    <property type="entry name" value="Znf_CCHC"/>
</dbReference>
<keyword evidence="1" id="KW-0479">Metal-binding</keyword>
<evidence type="ECO:0000259" key="4">
    <source>
        <dbReference type="PROSITE" id="PS50158"/>
    </source>
</evidence>
<evidence type="ECO:0000256" key="2">
    <source>
        <dbReference type="SAM" id="Coils"/>
    </source>
</evidence>